<accession>A0A9P1DE45</accession>
<dbReference type="EMBL" id="CAMXCT020004155">
    <property type="protein sequence ID" value="CAL1161295.1"/>
    <property type="molecule type" value="Genomic_DNA"/>
</dbReference>
<keyword evidence="3" id="KW-1185">Reference proteome</keyword>
<evidence type="ECO:0000313" key="3">
    <source>
        <dbReference type="Proteomes" id="UP001152797"/>
    </source>
</evidence>
<dbReference type="Proteomes" id="UP001152797">
    <property type="component" value="Unassembled WGS sequence"/>
</dbReference>
<reference evidence="1" key="1">
    <citation type="submission" date="2022-10" db="EMBL/GenBank/DDBJ databases">
        <authorList>
            <person name="Chen Y."/>
            <person name="Dougan E. K."/>
            <person name="Chan C."/>
            <person name="Rhodes N."/>
            <person name="Thang M."/>
        </authorList>
    </citation>
    <scope>NUCLEOTIDE SEQUENCE</scope>
</reference>
<gene>
    <name evidence="1" type="ORF">C1SCF055_LOCUS33417</name>
</gene>
<sequence>ERSGEEGPIFSLRKMSELRCLVLSENPIRSADVLEAVQPFGPRGADLLLHCTEAATALGLRRPELLKDKERKPLLNLGHAKDASAPPEGWVLRLNPFEAHTNTVFTVAPA</sequence>
<proteinExistence type="predicted"/>
<feature type="non-terminal residue" evidence="1">
    <location>
        <position position="110"/>
    </location>
</feature>
<reference evidence="2 3" key="2">
    <citation type="submission" date="2024-05" db="EMBL/GenBank/DDBJ databases">
        <authorList>
            <person name="Chen Y."/>
            <person name="Shah S."/>
            <person name="Dougan E. K."/>
            <person name="Thang M."/>
            <person name="Chan C."/>
        </authorList>
    </citation>
    <scope>NUCLEOTIDE SEQUENCE [LARGE SCALE GENOMIC DNA]</scope>
</reference>
<dbReference type="EMBL" id="CAMXCT030004155">
    <property type="protein sequence ID" value="CAL4795232.1"/>
    <property type="molecule type" value="Genomic_DNA"/>
</dbReference>
<evidence type="ECO:0000313" key="1">
    <source>
        <dbReference type="EMBL" id="CAI4007920.1"/>
    </source>
</evidence>
<evidence type="ECO:0000313" key="2">
    <source>
        <dbReference type="EMBL" id="CAL4795232.1"/>
    </source>
</evidence>
<name>A0A9P1DE45_9DINO</name>
<organism evidence="1">
    <name type="scientific">Cladocopium goreaui</name>
    <dbReference type="NCBI Taxonomy" id="2562237"/>
    <lineage>
        <taxon>Eukaryota</taxon>
        <taxon>Sar</taxon>
        <taxon>Alveolata</taxon>
        <taxon>Dinophyceae</taxon>
        <taxon>Suessiales</taxon>
        <taxon>Symbiodiniaceae</taxon>
        <taxon>Cladocopium</taxon>
    </lineage>
</organism>
<protein>
    <submittedName>
        <fullName evidence="1">Uncharacterized protein</fullName>
    </submittedName>
</protein>
<dbReference type="AlphaFoldDB" id="A0A9P1DE45"/>
<dbReference type="OrthoDB" id="420401at2759"/>
<dbReference type="EMBL" id="CAMXCT010004155">
    <property type="protein sequence ID" value="CAI4007920.1"/>
    <property type="molecule type" value="Genomic_DNA"/>
</dbReference>
<comment type="caution">
    <text evidence="1">The sequence shown here is derived from an EMBL/GenBank/DDBJ whole genome shotgun (WGS) entry which is preliminary data.</text>
</comment>